<dbReference type="Proteomes" id="UP000004828">
    <property type="component" value="Unassembled WGS sequence"/>
</dbReference>
<dbReference type="SUPFAM" id="SSF57783">
    <property type="entry name" value="Zinc beta-ribbon"/>
    <property type="match status" value="1"/>
</dbReference>
<protein>
    <recommendedName>
        <fullName evidence="2">DUF3991 domain-containing protein</fullName>
    </recommendedName>
</protein>
<organism evidence="3 4">
    <name type="scientific">Roseburia intestinalis L1-82</name>
    <dbReference type="NCBI Taxonomy" id="536231"/>
    <lineage>
        <taxon>Bacteria</taxon>
        <taxon>Bacillati</taxon>
        <taxon>Bacillota</taxon>
        <taxon>Clostridia</taxon>
        <taxon>Lachnospirales</taxon>
        <taxon>Lachnospiraceae</taxon>
        <taxon>Roseburia</taxon>
    </lineage>
</organism>
<comment type="caution">
    <text evidence="3">The sequence shown here is derived from an EMBL/GenBank/DDBJ whole genome shotgun (WGS) entry which is preliminary data.</text>
</comment>
<feature type="compositionally biased region" description="Basic and acidic residues" evidence="1">
    <location>
        <begin position="81"/>
        <end position="100"/>
    </location>
</feature>
<proteinExistence type="predicted"/>
<dbReference type="SUPFAM" id="SSF56731">
    <property type="entry name" value="DNA primase core"/>
    <property type="match status" value="1"/>
</dbReference>
<reference evidence="3 4" key="1">
    <citation type="submission" date="2009-08" db="EMBL/GenBank/DDBJ databases">
        <authorList>
            <person name="Weinstock G."/>
            <person name="Sodergren E."/>
            <person name="Clifton S."/>
            <person name="Fulton L."/>
            <person name="Fulton B."/>
            <person name="Courtney L."/>
            <person name="Fronick C."/>
            <person name="Harrison M."/>
            <person name="Strong C."/>
            <person name="Farmer C."/>
            <person name="Delahaunty K."/>
            <person name="Markovic C."/>
            <person name="Hall O."/>
            <person name="Minx P."/>
            <person name="Tomlinson C."/>
            <person name="Mitreva M."/>
            <person name="Nelson J."/>
            <person name="Hou S."/>
            <person name="Wollam A."/>
            <person name="Pepin K.H."/>
            <person name="Johnson M."/>
            <person name="Bhonagiri V."/>
            <person name="Nash W.E."/>
            <person name="Warren W."/>
            <person name="Chinwalla A."/>
            <person name="Mardis E.R."/>
            <person name="Wilson R.K."/>
        </authorList>
    </citation>
    <scope>NUCLEOTIDE SEQUENCE [LARGE SCALE GENOMIC DNA]</scope>
    <source>
        <strain evidence="3 4">L1-82</strain>
    </source>
</reference>
<sequence>ERSGNEWRWKRHRSVTFRGSSWYRHSRQVGSHAIDFMQEFFGMSYPEAVSYLLDGEQGQLIERGKRQETKRKPIKAGKGRQAVEKEQTEERKEQKEPKELKLPEKNPTMKRVYAYLLHKRHIDREILSYFAKAGTIYESAEHHNIVFAGLDSEGKIRHIHVKGSCSDGRSFRLNQEGSEVAYGFGYRGTGNRLYVFEAPIDLLSFLSLYPENWQGNSYITLNGVAEHAMLQALKDNPRLDTVVLCLDHDPAGIEACGRL</sequence>
<evidence type="ECO:0000313" key="3">
    <source>
        <dbReference type="EMBL" id="EEU99014.1"/>
    </source>
</evidence>
<gene>
    <name evidence="3" type="ORF">ROSINTL182_09111</name>
</gene>
<dbReference type="RefSeq" id="WP_006859183.1">
    <property type="nucleotide sequence ID" value="NZ_GG692754.1"/>
</dbReference>
<evidence type="ECO:0000259" key="2">
    <source>
        <dbReference type="Pfam" id="PF13154"/>
    </source>
</evidence>
<name>C7GGP0_9FIRM</name>
<feature type="domain" description="DUF3991" evidence="2">
    <location>
        <begin position="114"/>
        <end position="188"/>
    </location>
</feature>
<feature type="non-terminal residue" evidence="3">
    <location>
        <position position="259"/>
    </location>
</feature>
<evidence type="ECO:0000256" key="1">
    <source>
        <dbReference type="SAM" id="MobiDB-lite"/>
    </source>
</evidence>
<dbReference type="Pfam" id="PF13155">
    <property type="entry name" value="Toprim_2"/>
    <property type="match status" value="1"/>
</dbReference>
<feature type="non-terminal residue" evidence="3">
    <location>
        <position position="1"/>
    </location>
</feature>
<accession>C7GGP0</accession>
<dbReference type="Pfam" id="PF13154">
    <property type="entry name" value="DUF3991"/>
    <property type="match status" value="1"/>
</dbReference>
<dbReference type="EMBL" id="ABYJ02000253">
    <property type="protein sequence ID" value="EEU99014.1"/>
    <property type="molecule type" value="Genomic_DNA"/>
</dbReference>
<dbReference type="InterPro" id="IPR025054">
    <property type="entry name" value="DUF3991"/>
</dbReference>
<feature type="region of interest" description="Disordered" evidence="1">
    <location>
        <begin position="63"/>
        <end position="100"/>
    </location>
</feature>
<evidence type="ECO:0000313" key="4">
    <source>
        <dbReference type="Proteomes" id="UP000004828"/>
    </source>
</evidence>
<dbReference type="AlphaFoldDB" id="C7GGP0"/>
<dbReference type="Gene3D" id="3.40.1360.10">
    <property type="match status" value="1"/>
</dbReference>
<dbReference type="HOGENOM" id="CLU_1075688_0_0_9"/>